<keyword evidence="3" id="KW-0378">Hydrolase</keyword>
<evidence type="ECO:0000256" key="1">
    <source>
        <dbReference type="ARBA" id="ARBA00001947"/>
    </source>
</evidence>
<comment type="caution">
    <text evidence="6">The sequence shown here is derived from an EMBL/GenBank/DDBJ whole genome shotgun (WGS) entry which is preliminary data.</text>
</comment>
<comment type="cofactor">
    <cofactor evidence="1">
        <name>Zn(2+)</name>
        <dbReference type="ChEBI" id="CHEBI:29105"/>
    </cofactor>
</comment>
<dbReference type="Gene3D" id="3.40.630.10">
    <property type="entry name" value="Zn peptidases"/>
    <property type="match status" value="1"/>
</dbReference>
<evidence type="ECO:0000256" key="4">
    <source>
        <dbReference type="ARBA" id="ARBA00022833"/>
    </source>
</evidence>
<evidence type="ECO:0000256" key="3">
    <source>
        <dbReference type="ARBA" id="ARBA00022801"/>
    </source>
</evidence>
<dbReference type="GO" id="GO:0046872">
    <property type="term" value="F:metal ion binding"/>
    <property type="evidence" value="ECO:0007669"/>
    <property type="project" value="UniProtKB-KW"/>
</dbReference>
<protein>
    <submittedName>
        <fullName evidence="6">Succinylglutamate desuccinylase</fullName>
    </submittedName>
</protein>
<feature type="domain" description="Succinylglutamate desuccinylase/Aspartoacylase catalytic" evidence="5">
    <location>
        <begin position="48"/>
        <end position="165"/>
    </location>
</feature>
<evidence type="ECO:0000313" key="6">
    <source>
        <dbReference type="EMBL" id="TDY04327.1"/>
    </source>
</evidence>
<dbReference type="OrthoDB" id="9782876at2"/>
<dbReference type="Pfam" id="PF24827">
    <property type="entry name" value="AstE_AspA_cat"/>
    <property type="match status" value="1"/>
</dbReference>
<gene>
    <name evidence="6" type="ORF">EDC23_0702</name>
</gene>
<dbReference type="EMBL" id="SOQX01000001">
    <property type="protein sequence ID" value="TDY04327.1"/>
    <property type="molecule type" value="Genomic_DNA"/>
</dbReference>
<dbReference type="Proteomes" id="UP000294914">
    <property type="component" value="Unassembled WGS sequence"/>
</dbReference>
<dbReference type="InterPro" id="IPR055438">
    <property type="entry name" value="AstE_AspA_cat"/>
</dbReference>
<sequence length="341" mass="37920">MNGASDNVLTVLDQLPSGLLDLPAERLHEMLPGPTLIELPGSDPQPLFISVLLHGNETTGWDAMRAILKKYPRLPRTLYLLIGNVSAAARRQRHLPDQADYNRIWKGDGDGPEHAMARQLLHRLEQRPLFAAIDIHNNTGTNPHYACINRLNEDYLHLATLFSRTVVYFLKPDGVLSLALSRRCPAVTLECGKPDDAHGVTHVIEYVEAALHLSAFPEHEVAPQDVDLFHTVAVVKVPEQLSIGVDDPRADIDLSSAIDHYNFSELPVGTCFGHYRHGGDTALEARDELGNEVSGRYFELSDGRIYTRTPVMPSMLTLDTGIIRQDCLCYLMERLPLPTGE</sequence>
<accession>A0A4R8J1X1</accession>
<keyword evidence="4" id="KW-0862">Zinc</keyword>
<proteinExistence type="predicted"/>
<dbReference type="SUPFAM" id="SSF53187">
    <property type="entry name" value="Zn-dependent exopeptidases"/>
    <property type="match status" value="1"/>
</dbReference>
<dbReference type="GO" id="GO:0016788">
    <property type="term" value="F:hydrolase activity, acting on ester bonds"/>
    <property type="evidence" value="ECO:0007669"/>
    <property type="project" value="InterPro"/>
</dbReference>
<evidence type="ECO:0000313" key="7">
    <source>
        <dbReference type="Proteomes" id="UP000294914"/>
    </source>
</evidence>
<evidence type="ECO:0000256" key="2">
    <source>
        <dbReference type="ARBA" id="ARBA00022723"/>
    </source>
</evidence>
<organism evidence="6 7">
    <name type="scientific">Thiohalophilus thiocyanatoxydans</name>
    <dbReference type="NCBI Taxonomy" id="381308"/>
    <lineage>
        <taxon>Bacteria</taxon>
        <taxon>Pseudomonadati</taxon>
        <taxon>Pseudomonadota</taxon>
        <taxon>Gammaproteobacteria</taxon>
        <taxon>Thiohalomonadales</taxon>
        <taxon>Thiohalophilaceae</taxon>
        <taxon>Thiohalophilus</taxon>
    </lineage>
</organism>
<name>A0A4R8J1X1_9GAMM</name>
<dbReference type="CDD" id="cd06256">
    <property type="entry name" value="M14_ASTE_ASPA-like"/>
    <property type="match status" value="1"/>
</dbReference>
<dbReference type="AlphaFoldDB" id="A0A4R8J1X1"/>
<keyword evidence="7" id="KW-1185">Reference proteome</keyword>
<reference evidence="6 7" key="1">
    <citation type="submission" date="2019-03" db="EMBL/GenBank/DDBJ databases">
        <title>Genomic Encyclopedia of Type Strains, Phase IV (KMG-IV): sequencing the most valuable type-strain genomes for metagenomic binning, comparative biology and taxonomic classification.</title>
        <authorList>
            <person name="Goeker M."/>
        </authorList>
    </citation>
    <scope>NUCLEOTIDE SEQUENCE [LARGE SCALE GENOMIC DNA]</scope>
    <source>
        <strain evidence="6 7">DSM 16326</strain>
    </source>
</reference>
<keyword evidence="2" id="KW-0479">Metal-binding</keyword>
<dbReference type="RefSeq" id="WP_134081142.1">
    <property type="nucleotide sequence ID" value="NZ_SOQX01000001.1"/>
</dbReference>
<evidence type="ECO:0000259" key="5">
    <source>
        <dbReference type="Pfam" id="PF24827"/>
    </source>
</evidence>